<dbReference type="Proteomes" id="UP000295560">
    <property type="component" value="Unassembled WGS sequence"/>
</dbReference>
<organism evidence="3 4">
    <name type="scientific">Pseudonocardia endophytica</name>
    <dbReference type="NCBI Taxonomy" id="401976"/>
    <lineage>
        <taxon>Bacteria</taxon>
        <taxon>Bacillati</taxon>
        <taxon>Actinomycetota</taxon>
        <taxon>Actinomycetes</taxon>
        <taxon>Pseudonocardiales</taxon>
        <taxon>Pseudonocardiaceae</taxon>
        <taxon>Pseudonocardia</taxon>
    </lineage>
</organism>
<feature type="domain" description="Thiolase N-terminal" evidence="1">
    <location>
        <begin position="22"/>
        <end position="226"/>
    </location>
</feature>
<dbReference type="PANTHER" id="PTHR42870">
    <property type="entry name" value="ACETYL-COA C-ACETYLTRANSFERASE"/>
    <property type="match status" value="1"/>
</dbReference>
<dbReference type="InterPro" id="IPR016039">
    <property type="entry name" value="Thiolase-like"/>
</dbReference>
<evidence type="ECO:0000313" key="4">
    <source>
        <dbReference type="Proteomes" id="UP000295560"/>
    </source>
</evidence>
<keyword evidence="3" id="KW-0808">Transferase</keyword>
<proteinExistence type="predicted"/>
<evidence type="ECO:0000259" key="1">
    <source>
        <dbReference type="Pfam" id="PF00108"/>
    </source>
</evidence>
<dbReference type="PANTHER" id="PTHR42870:SF1">
    <property type="entry name" value="NON-SPECIFIC LIPID-TRANSFER PROTEIN-LIKE 2"/>
    <property type="match status" value="1"/>
</dbReference>
<comment type="caution">
    <text evidence="3">The sequence shown here is derived from an EMBL/GenBank/DDBJ whole genome shotgun (WGS) entry which is preliminary data.</text>
</comment>
<reference evidence="3 4" key="1">
    <citation type="submission" date="2019-03" db="EMBL/GenBank/DDBJ databases">
        <title>Sequencing the genomes of 1000 actinobacteria strains.</title>
        <authorList>
            <person name="Klenk H.-P."/>
        </authorList>
    </citation>
    <scope>NUCLEOTIDE SEQUENCE [LARGE SCALE GENOMIC DNA]</scope>
    <source>
        <strain evidence="3 4">DSM 44969</strain>
    </source>
</reference>
<dbReference type="InterPro" id="IPR002155">
    <property type="entry name" value="Thiolase"/>
</dbReference>
<dbReference type="Pfam" id="PF22691">
    <property type="entry name" value="Thiolase_C_1"/>
    <property type="match status" value="1"/>
</dbReference>
<protein>
    <submittedName>
        <fullName evidence="3">Acetyl-CoA C-acetyltransferase</fullName>
    </submittedName>
</protein>
<sequence length="390" mass="40715">MSLTPHLTGWAHTRFGKSDLPDVEALMAEVSIAAVRDAGLDPQDLDAVSVGVFGTDITRQRFDAALVGTGAPELASVPAVRSENACATGSAALYAAFDMVEAGRARAVLVVGAEKMTRTPGDAVTDVLLGAAHLPSEGEFGSFPAVFAWLARRYSERYGDPRRALSRIAAKNHRNGVANPYAHLRRDLGVEFCSTVSERNPLVADPLLRTDCSLVSDGAAAVVVTTPDVAATARRAVGVRSRVQANDPMAIVSRPDPLALDAGRRAFRGALHEAGVGLDGLDLIETHDCFTVAELLQYEAFGLAEPGKASVLLDEGRTEPDGTLPVNVSGGLKAKGHPIGATGVSQHVLAAMQLVGEAGDMQLARAYRAAVFNMGGAAVANYATVLEGAR</sequence>
<dbReference type="PIRSF" id="PIRSF000429">
    <property type="entry name" value="Ac-CoA_Ac_transf"/>
    <property type="match status" value="1"/>
</dbReference>
<evidence type="ECO:0000313" key="3">
    <source>
        <dbReference type="EMBL" id="TCK25739.1"/>
    </source>
</evidence>
<dbReference type="OrthoDB" id="9785768at2"/>
<dbReference type="Gene3D" id="3.40.47.10">
    <property type="match status" value="1"/>
</dbReference>
<dbReference type="NCBIfam" id="NF005704">
    <property type="entry name" value="PRK07516.1"/>
    <property type="match status" value="1"/>
</dbReference>
<dbReference type="Pfam" id="PF00108">
    <property type="entry name" value="Thiolase_N"/>
    <property type="match status" value="1"/>
</dbReference>
<evidence type="ECO:0000259" key="2">
    <source>
        <dbReference type="Pfam" id="PF22691"/>
    </source>
</evidence>
<dbReference type="CDD" id="cd00829">
    <property type="entry name" value="SCP-x_thiolase"/>
    <property type="match status" value="1"/>
</dbReference>
<dbReference type="EMBL" id="SMFZ01000001">
    <property type="protein sequence ID" value="TCK25739.1"/>
    <property type="molecule type" value="Genomic_DNA"/>
</dbReference>
<dbReference type="RefSeq" id="WP_132422188.1">
    <property type="nucleotide sequence ID" value="NZ_SMFZ01000001.1"/>
</dbReference>
<gene>
    <name evidence="3" type="ORF">EV378_1561</name>
</gene>
<name>A0A4R1HZZ2_PSEEN</name>
<accession>A0A4R1HZZ2</accession>
<keyword evidence="4" id="KW-1185">Reference proteome</keyword>
<dbReference type="SUPFAM" id="SSF53901">
    <property type="entry name" value="Thiolase-like"/>
    <property type="match status" value="1"/>
</dbReference>
<dbReference type="InterPro" id="IPR020616">
    <property type="entry name" value="Thiolase_N"/>
</dbReference>
<dbReference type="InterPro" id="IPR055140">
    <property type="entry name" value="Thiolase_C_2"/>
</dbReference>
<dbReference type="AlphaFoldDB" id="A0A4R1HZZ2"/>
<feature type="domain" description="Thiolase C-terminal" evidence="2">
    <location>
        <begin position="245"/>
        <end position="387"/>
    </location>
</feature>
<dbReference type="GO" id="GO:0016747">
    <property type="term" value="F:acyltransferase activity, transferring groups other than amino-acyl groups"/>
    <property type="evidence" value="ECO:0007669"/>
    <property type="project" value="InterPro"/>
</dbReference>